<evidence type="ECO:0000256" key="4">
    <source>
        <dbReference type="ARBA" id="ARBA00023125"/>
    </source>
</evidence>
<proteinExistence type="inferred from homology"/>
<dbReference type="GO" id="GO:0016987">
    <property type="term" value="F:sigma factor activity"/>
    <property type="evidence" value="ECO:0007669"/>
    <property type="project" value="UniProtKB-KW"/>
</dbReference>
<evidence type="ECO:0000256" key="1">
    <source>
        <dbReference type="ARBA" id="ARBA00010641"/>
    </source>
</evidence>
<dbReference type="CDD" id="cd06171">
    <property type="entry name" value="Sigma70_r4"/>
    <property type="match status" value="1"/>
</dbReference>
<name>A0A1M6NWV5_9BACL</name>
<evidence type="ECO:0000256" key="2">
    <source>
        <dbReference type="ARBA" id="ARBA00023015"/>
    </source>
</evidence>
<dbReference type="InterPro" id="IPR007627">
    <property type="entry name" value="RNA_pol_sigma70_r2"/>
</dbReference>
<dbReference type="SUPFAM" id="SSF88659">
    <property type="entry name" value="Sigma3 and sigma4 domains of RNA polymerase sigma factors"/>
    <property type="match status" value="1"/>
</dbReference>
<dbReference type="SUPFAM" id="SSF88946">
    <property type="entry name" value="Sigma2 domain of RNA polymerase sigma factors"/>
    <property type="match status" value="1"/>
</dbReference>
<evidence type="ECO:0000256" key="5">
    <source>
        <dbReference type="ARBA" id="ARBA00023163"/>
    </source>
</evidence>
<gene>
    <name evidence="8" type="ORF">SAMN05443507_10711</name>
</gene>
<dbReference type="GO" id="GO:0003677">
    <property type="term" value="F:DNA binding"/>
    <property type="evidence" value="ECO:0007669"/>
    <property type="project" value="UniProtKB-KW"/>
</dbReference>
<dbReference type="PANTHER" id="PTHR43133:SF8">
    <property type="entry name" value="RNA POLYMERASE SIGMA FACTOR HI_1459-RELATED"/>
    <property type="match status" value="1"/>
</dbReference>
<comment type="similarity">
    <text evidence="1">Belongs to the sigma-70 factor family. ECF subfamily.</text>
</comment>
<feature type="domain" description="RNA polymerase sigma factor 70 region 4 type 2" evidence="7">
    <location>
        <begin position="119"/>
        <end position="172"/>
    </location>
</feature>
<accession>A0A1M6NWV5</accession>
<dbReference type="OrthoDB" id="9794508at2"/>
<dbReference type="InterPro" id="IPR039425">
    <property type="entry name" value="RNA_pol_sigma-70-like"/>
</dbReference>
<dbReference type="Pfam" id="PF04542">
    <property type="entry name" value="Sigma70_r2"/>
    <property type="match status" value="1"/>
</dbReference>
<dbReference type="Gene3D" id="1.10.1740.10">
    <property type="match status" value="1"/>
</dbReference>
<dbReference type="InterPro" id="IPR013325">
    <property type="entry name" value="RNA_pol_sigma_r2"/>
</dbReference>
<evidence type="ECO:0000256" key="3">
    <source>
        <dbReference type="ARBA" id="ARBA00023082"/>
    </source>
</evidence>
<dbReference type="STRING" id="1830138.SAMN05443507_10711"/>
<reference evidence="9" key="1">
    <citation type="submission" date="2016-11" db="EMBL/GenBank/DDBJ databases">
        <authorList>
            <person name="Varghese N."/>
            <person name="Submissions S."/>
        </authorList>
    </citation>
    <scope>NUCLEOTIDE SEQUENCE [LARGE SCALE GENOMIC DNA]</scope>
    <source>
        <strain evidence="9">USBA-503</strain>
    </source>
</reference>
<dbReference type="Pfam" id="PF08281">
    <property type="entry name" value="Sigma70_r4_2"/>
    <property type="match status" value="1"/>
</dbReference>
<feature type="domain" description="RNA polymerase sigma-70 region 2" evidence="6">
    <location>
        <begin position="22"/>
        <end position="88"/>
    </location>
</feature>
<dbReference type="PANTHER" id="PTHR43133">
    <property type="entry name" value="RNA POLYMERASE ECF-TYPE SIGMA FACTO"/>
    <property type="match status" value="1"/>
</dbReference>
<dbReference type="InterPro" id="IPR014284">
    <property type="entry name" value="RNA_pol_sigma-70_dom"/>
</dbReference>
<dbReference type="AlphaFoldDB" id="A0A1M6NWV5"/>
<dbReference type="Gene3D" id="1.10.10.10">
    <property type="entry name" value="Winged helix-like DNA-binding domain superfamily/Winged helix DNA-binding domain"/>
    <property type="match status" value="1"/>
</dbReference>
<dbReference type="InterPro" id="IPR036388">
    <property type="entry name" value="WH-like_DNA-bd_sf"/>
</dbReference>
<keyword evidence="5" id="KW-0804">Transcription</keyword>
<dbReference type="Proteomes" id="UP000184016">
    <property type="component" value="Unassembled WGS sequence"/>
</dbReference>
<dbReference type="NCBIfam" id="TIGR02937">
    <property type="entry name" value="sigma70-ECF"/>
    <property type="match status" value="1"/>
</dbReference>
<protein>
    <submittedName>
        <fullName evidence="8">RNA polymerase sigma-70 factor, ECF subfamily</fullName>
    </submittedName>
</protein>
<keyword evidence="3" id="KW-0731">Sigma factor</keyword>
<evidence type="ECO:0000313" key="8">
    <source>
        <dbReference type="EMBL" id="SHK00229.1"/>
    </source>
</evidence>
<dbReference type="InterPro" id="IPR013324">
    <property type="entry name" value="RNA_pol_sigma_r3/r4-like"/>
</dbReference>
<evidence type="ECO:0000259" key="6">
    <source>
        <dbReference type="Pfam" id="PF04542"/>
    </source>
</evidence>
<sequence length="189" mass="22121">MQSDEELIAEIRRGSRSAMEVLIRRYYKLVFGIIYRKTGDYHVACDLTQEVFIKVAKSVSSYKGEGKFKSWLTSVTYHHCADHFRSATHARKKNEIEIRPEIADESMNVYRLLERNDERRAIRNALMELPDYQRDTIVLSYFEGMKIREIAEIMQCTESTVKSRLYQGLGKLRKLVKGGDGYDKERHNS</sequence>
<evidence type="ECO:0000313" key="9">
    <source>
        <dbReference type="Proteomes" id="UP000184016"/>
    </source>
</evidence>
<organism evidence="8 9">
    <name type="scientific">Alicyclobacillus tolerans</name>
    <dbReference type="NCBI Taxonomy" id="90970"/>
    <lineage>
        <taxon>Bacteria</taxon>
        <taxon>Bacillati</taxon>
        <taxon>Bacillota</taxon>
        <taxon>Bacilli</taxon>
        <taxon>Bacillales</taxon>
        <taxon>Alicyclobacillaceae</taxon>
        <taxon>Alicyclobacillus</taxon>
    </lineage>
</organism>
<evidence type="ECO:0000259" key="7">
    <source>
        <dbReference type="Pfam" id="PF08281"/>
    </source>
</evidence>
<dbReference type="EMBL" id="FRAF01000007">
    <property type="protein sequence ID" value="SHK00229.1"/>
    <property type="molecule type" value="Genomic_DNA"/>
</dbReference>
<keyword evidence="4" id="KW-0238">DNA-binding</keyword>
<keyword evidence="2" id="KW-0805">Transcription regulation</keyword>
<keyword evidence="9" id="KW-1185">Reference proteome</keyword>
<dbReference type="GO" id="GO:0006352">
    <property type="term" value="P:DNA-templated transcription initiation"/>
    <property type="evidence" value="ECO:0007669"/>
    <property type="project" value="InterPro"/>
</dbReference>
<dbReference type="InterPro" id="IPR013249">
    <property type="entry name" value="RNA_pol_sigma70_r4_t2"/>
</dbReference>
<dbReference type="RefSeq" id="WP_058095755.1">
    <property type="nucleotide sequence ID" value="NZ_FRAF01000007.1"/>
</dbReference>